<dbReference type="InterPro" id="IPR028082">
    <property type="entry name" value="Peripla_BP_I"/>
</dbReference>
<evidence type="ECO:0000256" key="2">
    <source>
        <dbReference type="ARBA" id="ARBA00022729"/>
    </source>
</evidence>
<dbReference type="InterPro" id="IPR028081">
    <property type="entry name" value="Leu-bd"/>
</dbReference>
<evidence type="ECO:0000313" key="6">
    <source>
        <dbReference type="Proteomes" id="UP000604475"/>
    </source>
</evidence>
<dbReference type="PANTHER" id="PTHR30483:SF38">
    <property type="entry name" value="BLR7848 PROTEIN"/>
    <property type="match status" value="1"/>
</dbReference>
<dbReference type="AlphaFoldDB" id="A0A937RDJ2"/>
<keyword evidence="2" id="KW-0732">Signal</keyword>
<feature type="region of interest" description="Disordered" evidence="3">
    <location>
        <begin position="38"/>
        <end position="72"/>
    </location>
</feature>
<evidence type="ECO:0000259" key="4">
    <source>
        <dbReference type="Pfam" id="PF13458"/>
    </source>
</evidence>
<organism evidence="5 6">
    <name type="scientific">Frankia nepalensis</name>
    <dbReference type="NCBI Taxonomy" id="1836974"/>
    <lineage>
        <taxon>Bacteria</taxon>
        <taxon>Bacillati</taxon>
        <taxon>Actinomycetota</taxon>
        <taxon>Actinomycetes</taxon>
        <taxon>Frankiales</taxon>
        <taxon>Frankiaceae</taxon>
        <taxon>Frankia</taxon>
    </lineage>
</organism>
<gene>
    <name evidence="5" type="ORF">I7412_06895</name>
</gene>
<comment type="caution">
    <text evidence="5">The sequence shown here is derived from an EMBL/GenBank/DDBJ whole genome shotgun (WGS) entry which is preliminary data.</text>
</comment>
<dbReference type="Proteomes" id="UP000604475">
    <property type="component" value="Unassembled WGS sequence"/>
</dbReference>
<evidence type="ECO:0000313" key="5">
    <source>
        <dbReference type="EMBL" id="MBL7626899.1"/>
    </source>
</evidence>
<proteinExistence type="inferred from homology"/>
<sequence length="429" mass="44228">MDHTSRPAGLGRVPGMRRVAAVAAVAVLTLVGAACGGDSEGPADTDSTAASSPLGPRQVASGTPIKIGTLSDGQTPAFDNTIQIDAAKAVTKFLNEYRNGIGGHPIELVTCETQGDPGKASDCANQLIQADVAMAVFGEVANIAQVWKPLHDAKIPVFTYATTDSSALEDRDSTFVMANQVAGLADVPIGVAKENGLKKVTAIVIDVPVATDFYETTGKEIFADAGIELKLVKVPPGTADMSPQMAGIAAGGPTEVHIIGNDSFCIAAFNGLRAVNFTGPISILSHCTTESARKAIGSGLEGVTLGATLVIGDDANQDLKQWATIAETYGDDIDLSNGMGPTVYMTMMALHSALEGITGDLTPEALVAKIKAAPSMPVPAGGGLIFRCNGKARPLMPAVCIRDTLLTSLDENGEPTLPYRVTGDSPIED</sequence>
<protein>
    <submittedName>
        <fullName evidence="5">ABC transporter substrate-binding protein</fullName>
    </submittedName>
</protein>
<dbReference type="SUPFAM" id="SSF53822">
    <property type="entry name" value="Periplasmic binding protein-like I"/>
    <property type="match status" value="1"/>
</dbReference>
<name>A0A937RDJ2_9ACTN</name>
<evidence type="ECO:0000256" key="3">
    <source>
        <dbReference type="SAM" id="MobiDB-lite"/>
    </source>
</evidence>
<comment type="similarity">
    <text evidence="1">Belongs to the leucine-binding protein family.</text>
</comment>
<dbReference type="Gene3D" id="3.40.50.2300">
    <property type="match status" value="2"/>
</dbReference>
<dbReference type="PANTHER" id="PTHR30483">
    <property type="entry name" value="LEUCINE-SPECIFIC-BINDING PROTEIN"/>
    <property type="match status" value="1"/>
</dbReference>
<keyword evidence="6" id="KW-1185">Reference proteome</keyword>
<dbReference type="PROSITE" id="PS51257">
    <property type="entry name" value="PROKAR_LIPOPROTEIN"/>
    <property type="match status" value="1"/>
</dbReference>
<accession>A0A937RDJ2</accession>
<dbReference type="InterPro" id="IPR051010">
    <property type="entry name" value="BCAA_transport"/>
</dbReference>
<dbReference type="RefSeq" id="WP_203006748.1">
    <property type="nucleotide sequence ID" value="NZ_JADWYU010000106.1"/>
</dbReference>
<feature type="domain" description="Leucine-binding protein" evidence="4">
    <location>
        <begin position="64"/>
        <end position="393"/>
    </location>
</feature>
<reference evidence="5" key="1">
    <citation type="submission" date="2020-12" db="EMBL/GenBank/DDBJ databases">
        <title>Genomic characterization of non-nitrogen-fixing Frankia strains.</title>
        <authorList>
            <person name="Carlos-Shanley C."/>
            <person name="Guerra T."/>
            <person name="Hahn D."/>
        </authorList>
    </citation>
    <scope>NUCLEOTIDE SEQUENCE</scope>
    <source>
        <strain evidence="5">CN6</strain>
    </source>
</reference>
<dbReference type="Pfam" id="PF13458">
    <property type="entry name" value="Peripla_BP_6"/>
    <property type="match status" value="1"/>
</dbReference>
<dbReference type="EMBL" id="JAEACQ010000151">
    <property type="protein sequence ID" value="MBL7626899.1"/>
    <property type="molecule type" value="Genomic_DNA"/>
</dbReference>
<evidence type="ECO:0000256" key="1">
    <source>
        <dbReference type="ARBA" id="ARBA00010062"/>
    </source>
</evidence>